<comment type="caution">
    <text evidence="2">The sequence shown here is derived from an EMBL/GenBank/DDBJ whole genome shotgun (WGS) entry which is preliminary data.</text>
</comment>
<evidence type="ECO:0000313" key="3">
    <source>
        <dbReference type="Proteomes" id="UP000297258"/>
    </source>
</evidence>
<gene>
    <name evidence="2" type="ORF">E4O92_22665</name>
</gene>
<proteinExistence type="predicted"/>
<keyword evidence="3" id="KW-1185">Reference proteome</keyword>
<dbReference type="Proteomes" id="UP000297258">
    <property type="component" value="Unassembled WGS sequence"/>
</dbReference>
<sequence length="334" mass="37961">MSGDHDLGYKQLFAHPELVRDLLAGFTPFACFRGLAPAAFARVSASYVSDRFSERHGDMVWRVRVADHFVYVYLLLEFQSQAERWMALRMQVYVGLLYQDLVKRHELGPRLALPPVLPVVFYSGNRPWTACAELRELVAAGPSELDAFQASQRYVLIDKQSLDMDRIGQSRNLVAELFRLELSDRADNLIDALATLAAWLSGDGQAPLRRSITSWITRLLQREGHEATEEEIKSLLEGRIMGERFVRKYATWADAYKDEGRQLGLAQGREEGREEVREESLAKNRNLLKGLLAKRFGGVPAAIAERIDEAPEADIERWMYRLMDVGSMEDVIAD</sequence>
<dbReference type="InterPro" id="IPR006842">
    <property type="entry name" value="Transposase_31"/>
</dbReference>
<dbReference type="EMBL" id="SPUM01000145">
    <property type="protein sequence ID" value="TFW27844.1"/>
    <property type="molecule type" value="Genomic_DNA"/>
</dbReference>
<reference evidence="2 3" key="1">
    <citation type="submission" date="2019-03" db="EMBL/GenBank/DDBJ databases">
        <title>Draft genome of Massilia hortus sp. nov., a novel bacterial species of the Oxalobacteraceae family.</title>
        <authorList>
            <person name="Peta V."/>
            <person name="Raths R."/>
            <person name="Bucking H."/>
        </authorList>
    </citation>
    <scope>NUCLEOTIDE SEQUENCE [LARGE SCALE GENOMIC DNA]</scope>
    <source>
        <strain evidence="2 3">ONC3</strain>
    </source>
</reference>
<evidence type="ECO:0000313" key="2">
    <source>
        <dbReference type="EMBL" id="TFW27844.1"/>
    </source>
</evidence>
<feature type="domain" description="Transposase (putative) YhgA-like" evidence="1">
    <location>
        <begin position="4"/>
        <end position="175"/>
    </location>
</feature>
<dbReference type="AlphaFoldDB" id="A0A4Y9SRJ5"/>
<dbReference type="OrthoDB" id="932587at2"/>
<dbReference type="PANTHER" id="PTHR34611">
    <property type="match status" value="1"/>
</dbReference>
<dbReference type="Pfam" id="PF04754">
    <property type="entry name" value="Transposase_31"/>
    <property type="match status" value="1"/>
</dbReference>
<accession>A0A4Y9SRJ5</accession>
<dbReference type="InterPro" id="IPR051699">
    <property type="entry name" value="Rpn/YhgA-like_nuclease"/>
</dbReference>
<dbReference type="RefSeq" id="WP_135191913.1">
    <property type="nucleotide sequence ID" value="NZ_SPUM01000145.1"/>
</dbReference>
<organism evidence="2 3">
    <name type="scientific">Massilia horti</name>
    <dbReference type="NCBI Taxonomy" id="2562153"/>
    <lineage>
        <taxon>Bacteria</taxon>
        <taxon>Pseudomonadati</taxon>
        <taxon>Pseudomonadota</taxon>
        <taxon>Betaproteobacteria</taxon>
        <taxon>Burkholderiales</taxon>
        <taxon>Oxalobacteraceae</taxon>
        <taxon>Telluria group</taxon>
        <taxon>Massilia</taxon>
    </lineage>
</organism>
<evidence type="ECO:0000259" key="1">
    <source>
        <dbReference type="Pfam" id="PF04754"/>
    </source>
</evidence>
<dbReference type="PANTHER" id="PTHR34611:SF2">
    <property type="entry name" value="INACTIVE RECOMBINATION-PROMOTING NUCLEASE-LIKE PROTEIN RPNE-RELATED"/>
    <property type="match status" value="1"/>
</dbReference>
<protein>
    <recommendedName>
        <fullName evidence="1">Transposase (putative) YhgA-like domain-containing protein</fullName>
    </recommendedName>
</protein>
<name>A0A4Y9SRJ5_9BURK</name>